<sequence length="310" mass="34579">MRKIFTIGETVLDIIFKNGQPVASTAGGSMLNTSVSLGRLGLPVHFISEYGNDPVGFMIDDFLNKNGVNSDYVYHFEDGKSALALAFLDENNNASYTFYKSYPQKRFDITFPEVNENDIVMFGSIYAIAMEIRETLREFLLYAKSLNALIYYDPNFRKAHLHELEQLRPAIIENMSLASVVRASDEDLEIIFGAKNSEEAYEAVKPFCTTLIYTSSSEAAYLKTPEITLCLPTRKIEPVSTIGAGDTFNAGIAYGLYKHNIGNNALSSVSADTWQQLIGYGIDFATEVCLSYDNYISAEFAKIRHTKNAE</sequence>
<accession>A0A171AG36</accession>
<keyword evidence="2" id="KW-0808">Transferase</keyword>
<dbReference type="InterPro" id="IPR011611">
    <property type="entry name" value="PfkB_dom"/>
</dbReference>
<dbReference type="InterPro" id="IPR029056">
    <property type="entry name" value="Ribokinase-like"/>
</dbReference>
<evidence type="ECO:0000256" key="1">
    <source>
        <dbReference type="ARBA" id="ARBA00010688"/>
    </source>
</evidence>
<dbReference type="CDD" id="cd01167">
    <property type="entry name" value="bac_FRK"/>
    <property type="match status" value="1"/>
</dbReference>
<dbReference type="AlphaFoldDB" id="A0A171AG36"/>
<gene>
    <name evidence="5" type="ORF">PJIAN_4212</name>
</gene>
<dbReference type="Proteomes" id="UP000076586">
    <property type="component" value="Unassembled WGS sequence"/>
</dbReference>
<feature type="domain" description="Carbohydrate kinase PfkB" evidence="4">
    <location>
        <begin position="1"/>
        <end position="259"/>
    </location>
</feature>
<dbReference type="STRING" id="681398.PJIAN_4212"/>
<comment type="similarity">
    <text evidence="1">Belongs to the carbohydrate kinase PfkB family.</text>
</comment>
<evidence type="ECO:0000256" key="3">
    <source>
        <dbReference type="ARBA" id="ARBA00022777"/>
    </source>
</evidence>
<dbReference type="InterPro" id="IPR002173">
    <property type="entry name" value="Carboh/pur_kinase_PfkB_CS"/>
</dbReference>
<dbReference type="PROSITE" id="PS00584">
    <property type="entry name" value="PFKB_KINASES_2"/>
    <property type="match status" value="1"/>
</dbReference>
<dbReference type="EMBL" id="BDCR01000004">
    <property type="protein sequence ID" value="GAT63671.1"/>
    <property type="molecule type" value="Genomic_DNA"/>
</dbReference>
<dbReference type="SUPFAM" id="SSF53613">
    <property type="entry name" value="Ribokinase-like"/>
    <property type="match status" value="1"/>
</dbReference>
<evidence type="ECO:0000259" key="4">
    <source>
        <dbReference type="Pfam" id="PF00294"/>
    </source>
</evidence>
<dbReference type="PANTHER" id="PTHR43085">
    <property type="entry name" value="HEXOKINASE FAMILY MEMBER"/>
    <property type="match status" value="1"/>
</dbReference>
<name>A0A171AG36_9BACT</name>
<dbReference type="GO" id="GO:0016301">
    <property type="term" value="F:kinase activity"/>
    <property type="evidence" value="ECO:0007669"/>
    <property type="project" value="UniProtKB-KW"/>
</dbReference>
<dbReference type="InterPro" id="IPR050306">
    <property type="entry name" value="PfkB_Carbo_kinase"/>
</dbReference>
<evidence type="ECO:0000256" key="2">
    <source>
        <dbReference type="ARBA" id="ARBA00022679"/>
    </source>
</evidence>
<protein>
    <submittedName>
        <fullName evidence="5">Fructokinase</fullName>
    </submittedName>
</protein>
<reference evidence="6" key="2">
    <citation type="journal article" date="2017" name="Genome Announc.">
        <title>Draft genome sequence of Paludibacter jiangxiensis NM7(T), a propionate-producing fermentative bacterium.</title>
        <authorList>
            <person name="Qiu Y.-L."/>
            <person name="Tourlousse D.M."/>
            <person name="Matsuura N."/>
            <person name="Ohashi A."/>
            <person name="Sekiguchi Y."/>
        </authorList>
    </citation>
    <scope>NUCLEOTIDE SEQUENCE [LARGE SCALE GENOMIC DNA]</scope>
    <source>
        <strain evidence="6">NM7</strain>
    </source>
</reference>
<dbReference type="Pfam" id="PF00294">
    <property type="entry name" value="PfkB"/>
    <property type="match status" value="1"/>
</dbReference>
<reference evidence="6" key="1">
    <citation type="submission" date="2016-04" db="EMBL/GenBank/DDBJ databases">
        <title>Draft genome sequence of Paludibacter jiangxiensis strain NM7.</title>
        <authorList>
            <person name="Qiu Y."/>
            <person name="Matsuura N."/>
            <person name="Ohashi A."/>
            <person name="Tourlousse M.D."/>
            <person name="Sekiguchi Y."/>
        </authorList>
    </citation>
    <scope>NUCLEOTIDE SEQUENCE [LARGE SCALE GENOMIC DNA]</scope>
    <source>
        <strain evidence="6">NM7</strain>
    </source>
</reference>
<dbReference type="RefSeq" id="WP_068705089.1">
    <property type="nucleotide sequence ID" value="NZ_BDCR01000004.1"/>
</dbReference>
<proteinExistence type="inferred from homology"/>
<evidence type="ECO:0000313" key="6">
    <source>
        <dbReference type="Proteomes" id="UP000076586"/>
    </source>
</evidence>
<comment type="caution">
    <text evidence="5">The sequence shown here is derived from an EMBL/GenBank/DDBJ whole genome shotgun (WGS) entry which is preliminary data.</text>
</comment>
<dbReference type="Gene3D" id="3.40.1190.20">
    <property type="match status" value="1"/>
</dbReference>
<evidence type="ECO:0000313" key="5">
    <source>
        <dbReference type="EMBL" id="GAT63671.1"/>
    </source>
</evidence>
<organism evidence="5 6">
    <name type="scientific">Paludibacter jiangxiensis</name>
    <dbReference type="NCBI Taxonomy" id="681398"/>
    <lineage>
        <taxon>Bacteria</taxon>
        <taxon>Pseudomonadati</taxon>
        <taxon>Bacteroidota</taxon>
        <taxon>Bacteroidia</taxon>
        <taxon>Bacteroidales</taxon>
        <taxon>Paludibacteraceae</taxon>
        <taxon>Paludibacter</taxon>
    </lineage>
</organism>
<dbReference type="PANTHER" id="PTHR43085:SF54">
    <property type="entry name" value="PUTATIVE-RELATED"/>
    <property type="match status" value="1"/>
</dbReference>
<dbReference type="OrthoDB" id="9813569at2"/>
<keyword evidence="3 5" id="KW-0418">Kinase</keyword>
<keyword evidence="6" id="KW-1185">Reference proteome</keyword>